<evidence type="ECO:0000313" key="2">
    <source>
        <dbReference type="EMBL" id="MBY8822815.1"/>
    </source>
</evidence>
<sequence length="139" mass="15097">MTTSSAAVEHRRPPIHIIDTECEALTALALRIEEAQPVVADLLLTELERAELHSADTLPPHTVSMNSVIAYVDERSGTRRTVQLVYPQDADIEAGRISILTPVGAGLIGLAQGDAIDWPDREGQERSLRIVEVKPGESP</sequence>
<feature type="domain" description="Transcription elongation factor GreA/GreB C-terminal" evidence="1">
    <location>
        <begin position="61"/>
        <end position="134"/>
    </location>
</feature>
<protein>
    <submittedName>
        <fullName evidence="2">Nucleoside diphosphate kinase regulator</fullName>
    </submittedName>
</protein>
<dbReference type="RefSeq" id="WP_222989867.1">
    <property type="nucleotide sequence ID" value="NZ_JAINVV010000004.1"/>
</dbReference>
<reference evidence="2 3" key="1">
    <citation type="submission" date="2021-08" db="EMBL/GenBank/DDBJ databases">
        <authorList>
            <person name="Tuo L."/>
        </authorList>
    </citation>
    <scope>NUCLEOTIDE SEQUENCE [LARGE SCALE GENOMIC DNA]</scope>
    <source>
        <strain evidence="2 3">JCM 31229</strain>
    </source>
</reference>
<name>A0ABS7PNB7_9SPHN</name>
<dbReference type="Pfam" id="PF01272">
    <property type="entry name" value="GreA_GreB"/>
    <property type="match status" value="1"/>
</dbReference>
<dbReference type="PANTHER" id="PTHR30437:SF5">
    <property type="entry name" value="REGULATOR OF NUCLEOSIDE DIPHOSPHATE KINASE"/>
    <property type="match status" value="1"/>
</dbReference>
<dbReference type="InterPro" id="IPR001437">
    <property type="entry name" value="Tscrpt_elong_fac_GreA/B_C"/>
</dbReference>
<keyword evidence="2" id="KW-0418">Kinase</keyword>
<dbReference type="InterPro" id="IPR036953">
    <property type="entry name" value="GreA/GreB_C_sf"/>
</dbReference>
<dbReference type="Proteomes" id="UP000706039">
    <property type="component" value="Unassembled WGS sequence"/>
</dbReference>
<proteinExistence type="predicted"/>
<keyword evidence="3" id="KW-1185">Reference proteome</keyword>
<dbReference type="Gene3D" id="3.10.50.30">
    <property type="entry name" value="Transcription elongation factor, GreA/GreB, C-terminal domain"/>
    <property type="match status" value="1"/>
</dbReference>
<dbReference type="InterPro" id="IPR023459">
    <property type="entry name" value="Tscrpt_elong_fac_GreA/B_fam"/>
</dbReference>
<dbReference type="NCBIfam" id="NF004396">
    <property type="entry name" value="PRK05753.1"/>
    <property type="match status" value="1"/>
</dbReference>
<evidence type="ECO:0000313" key="3">
    <source>
        <dbReference type="Proteomes" id="UP000706039"/>
    </source>
</evidence>
<dbReference type="SUPFAM" id="SSF54534">
    <property type="entry name" value="FKBP-like"/>
    <property type="match status" value="1"/>
</dbReference>
<organism evidence="2 3">
    <name type="scientific">Sphingomonas colocasiae</name>
    <dbReference type="NCBI Taxonomy" id="1848973"/>
    <lineage>
        <taxon>Bacteria</taxon>
        <taxon>Pseudomonadati</taxon>
        <taxon>Pseudomonadota</taxon>
        <taxon>Alphaproteobacteria</taxon>
        <taxon>Sphingomonadales</taxon>
        <taxon>Sphingomonadaceae</taxon>
        <taxon>Sphingomonas</taxon>
    </lineage>
</organism>
<accession>A0ABS7PNB7</accession>
<dbReference type="EMBL" id="JAINVV010000004">
    <property type="protein sequence ID" value="MBY8822815.1"/>
    <property type="molecule type" value="Genomic_DNA"/>
</dbReference>
<dbReference type="GO" id="GO:0016301">
    <property type="term" value="F:kinase activity"/>
    <property type="evidence" value="ECO:0007669"/>
    <property type="project" value="UniProtKB-KW"/>
</dbReference>
<keyword evidence="2" id="KW-0808">Transferase</keyword>
<gene>
    <name evidence="2" type="primary">rnk</name>
    <name evidence="2" type="ORF">K7G82_10960</name>
</gene>
<evidence type="ECO:0000259" key="1">
    <source>
        <dbReference type="Pfam" id="PF01272"/>
    </source>
</evidence>
<dbReference type="PANTHER" id="PTHR30437">
    <property type="entry name" value="TRANSCRIPTION ELONGATION FACTOR GREA"/>
    <property type="match status" value="1"/>
</dbReference>
<comment type="caution">
    <text evidence="2">The sequence shown here is derived from an EMBL/GenBank/DDBJ whole genome shotgun (WGS) entry which is preliminary data.</text>
</comment>